<dbReference type="Pfam" id="PF00122">
    <property type="entry name" value="E1-E2_ATPase"/>
    <property type="match status" value="1"/>
</dbReference>
<feature type="transmembrane region" description="Helical" evidence="10">
    <location>
        <begin position="730"/>
        <end position="748"/>
    </location>
</feature>
<dbReference type="FunFam" id="2.70.150.10:FF:000002">
    <property type="entry name" value="Copper-transporting ATPase 1, putative"/>
    <property type="match status" value="1"/>
</dbReference>
<dbReference type="PANTHER" id="PTHR43520:SF8">
    <property type="entry name" value="P-TYPE CU(+) TRANSPORTER"/>
    <property type="match status" value="1"/>
</dbReference>
<feature type="transmembrane region" description="Helical" evidence="10">
    <location>
        <begin position="179"/>
        <end position="197"/>
    </location>
</feature>
<dbReference type="InterPro" id="IPR018303">
    <property type="entry name" value="ATPase_P-typ_P_site"/>
</dbReference>
<evidence type="ECO:0000256" key="2">
    <source>
        <dbReference type="ARBA" id="ARBA00006024"/>
    </source>
</evidence>
<dbReference type="GO" id="GO:0005886">
    <property type="term" value="C:plasma membrane"/>
    <property type="evidence" value="ECO:0007669"/>
    <property type="project" value="UniProtKB-SubCell"/>
</dbReference>
<evidence type="ECO:0000256" key="8">
    <source>
        <dbReference type="ARBA" id="ARBA00022989"/>
    </source>
</evidence>
<dbReference type="AlphaFoldDB" id="A0A846WTT2"/>
<feature type="transmembrane region" description="Helical" evidence="10">
    <location>
        <begin position="142"/>
        <end position="159"/>
    </location>
</feature>
<keyword evidence="4 10" id="KW-0479">Metal-binding</keyword>
<dbReference type="Gene3D" id="3.40.50.1000">
    <property type="entry name" value="HAD superfamily/HAD-like"/>
    <property type="match status" value="1"/>
</dbReference>
<dbReference type="SUPFAM" id="SSF81653">
    <property type="entry name" value="Calcium ATPase, transduction domain A"/>
    <property type="match status" value="1"/>
</dbReference>
<dbReference type="NCBIfam" id="TIGR01511">
    <property type="entry name" value="ATPase-IB1_Cu"/>
    <property type="match status" value="1"/>
</dbReference>
<evidence type="ECO:0000313" key="13">
    <source>
        <dbReference type="EMBL" id="NKY05128.1"/>
    </source>
</evidence>
<keyword evidence="8 10" id="KW-1133">Transmembrane helix</keyword>
<keyword evidence="7" id="KW-1278">Translocase</keyword>
<dbReference type="NCBIfam" id="TIGR01525">
    <property type="entry name" value="ATPase-IB_hvy"/>
    <property type="match status" value="1"/>
</dbReference>
<dbReference type="InterPro" id="IPR001757">
    <property type="entry name" value="P_typ_ATPase"/>
</dbReference>
<evidence type="ECO:0000256" key="3">
    <source>
        <dbReference type="ARBA" id="ARBA00022692"/>
    </source>
</evidence>
<protein>
    <submittedName>
        <fullName evidence="13">Heavy metal translocating P-type ATPase</fullName>
    </submittedName>
</protein>
<dbReference type="PRINTS" id="PR00119">
    <property type="entry name" value="CATATPASE"/>
</dbReference>
<dbReference type="InterPro" id="IPR008250">
    <property type="entry name" value="ATPase_P-typ_transduc_dom_A_sf"/>
</dbReference>
<dbReference type="PRINTS" id="PR00120">
    <property type="entry name" value="HATPASE"/>
</dbReference>
<evidence type="ECO:0000259" key="12">
    <source>
        <dbReference type="PROSITE" id="PS50846"/>
    </source>
</evidence>
<dbReference type="InterPro" id="IPR036163">
    <property type="entry name" value="HMA_dom_sf"/>
</dbReference>
<evidence type="ECO:0000256" key="4">
    <source>
        <dbReference type="ARBA" id="ARBA00022723"/>
    </source>
</evidence>
<dbReference type="GO" id="GO:0043682">
    <property type="term" value="F:P-type divalent copper transporter activity"/>
    <property type="evidence" value="ECO:0007669"/>
    <property type="project" value="TreeGrafter"/>
</dbReference>
<feature type="region of interest" description="Disordered" evidence="11">
    <location>
        <begin position="81"/>
        <end position="114"/>
    </location>
</feature>
<accession>A0A846WTT2</accession>
<organism evidence="13 14">
    <name type="scientific">Gordonia polyisoprenivorans</name>
    <dbReference type="NCBI Taxonomy" id="84595"/>
    <lineage>
        <taxon>Bacteria</taxon>
        <taxon>Bacillati</taxon>
        <taxon>Actinomycetota</taxon>
        <taxon>Actinomycetes</taxon>
        <taxon>Mycobacteriales</taxon>
        <taxon>Gordoniaceae</taxon>
        <taxon>Gordonia</taxon>
    </lineage>
</organism>
<dbReference type="GO" id="GO:0055070">
    <property type="term" value="P:copper ion homeostasis"/>
    <property type="evidence" value="ECO:0007669"/>
    <property type="project" value="TreeGrafter"/>
</dbReference>
<dbReference type="CDD" id="cd02094">
    <property type="entry name" value="P-type_ATPase_Cu-like"/>
    <property type="match status" value="1"/>
</dbReference>
<dbReference type="InterPro" id="IPR023298">
    <property type="entry name" value="ATPase_P-typ_TM_dom_sf"/>
</dbReference>
<evidence type="ECO:0000313" key="14">
    <source>
        <dbReference type="Proteomes" id="UP000563898"/>
    </source>
</evidence>
<evidence type="ECO:0000256" key="11">
    <source>
        <dbReference type="SAM" id="MobiDB-lite"/>
    </source>
</evidence>
<evidence type="ECO:0000256" key="1">
    <source>
        <dbReference type="ARBA" id="ARBA00004651"/>
    </source>
</evidence>
<feature type="transmembrane region" description="Helical" evidence="10">
    <location>
        <begin position="417"/>
        <end position="442"/>
    </location>
</feature>
<evidence type="ECO:0000256" key="9">
    <source>
        <dbReference type="ARBA" id="ARBA00023136"/>
    </source>
</evidence>
<dbReference type="SUPFAM" id="SSF56784">
    <property type="entry name" value="HAD-like"/>
    <property type="match status" value="1"/>
</dbReference>
<evidence type="ECO:0000256" key="7">
    <source>
        <dbReference type="ARBA" id="ARBA00022967"/>
    </source>
</evidence>
<dbReference type="CDD" id="cd00371">
    <property type="entry name" value="HMA"/>
    <property type="match status" value="1"/>
</dbReference>
<dbReference type="NCBIfam" id="TIGR01494">
    <property type="entry name" value="ATPase_P-type"/>
    <property type="match status" value="1"/>
</dbReference>
<feature type="transmembrane region" description="Helical" evidence="10">
    <location>
        <begin position="237"/>
        <end position="255"/>
    </location>
</feature>
<dbReference type="PROSITE" id="PS50846">
    <property type="entry name" value="HMA_2"/>
    <property type="match status" value="1"/>
</dbReference>
<dbReference type="InterPro" id="IPR044492">
    <property type="entry name" value="P_typ_ATPase_HD_dom"/>
</dbReference>
<dbReference type="RefSeq" id="WP_006372947.1">
    <property type="nucleotide sequence ID" value="NZ_CP073075.1"/>
</dbReference>
<dbReference type="Proteomes" id="UP000563898">
    <property type="component" value="Unassembled WGS sequence"/>
</dbReference>
<dbReference type="GO" id="GO:0016887">
    <property type="term" value="F:ATP hydrolysis activity"/>
    <property type="evidence" value="ECO:0007669"/>
    <property type="project" value="InterPro"/>
</dbReference>
<keyword evidence="6 10" id="KW-0067">ATP-binding</keyword>
<dbReference type="InterPro" id="IPR036412">
    <property type="entry name" value="HAD-like_sf"/>
</dbReference>
<feature type="transmembrane region" description="Helical" evidence="10">
    <location>
        <begin position="389"/>
        <end position="411"/>
    </location>
</feature>
<dbReference type="Pfam" id="PF00403">
    <property type="entry name" value="HMA"/>
    <property type="match status" value="1"/>
</dbReference>
<dbReference type="GO" id="GO:0005507">
    <property type="term" value="F:copper ion binding"/>
    <property type="evidence" value="ECO:0007669"/>
    <property type="project" value="TreeGrafter"/>
</dbReference>
<sequence>MANTTVVEVGGLHWATSTATIESVLGRRPGVVSVTANAMNQTATVTYDPDRTSVSQLSEWVRECGYHCAGRSVPEHVCDPMGEPSPGTALSTAHGEGQRTGHPEHSLDAGPEVHGERAPQEMMGHGGHAGMSMDAMVRDMRNRFLVALVLSIPIMLWSPMGRDMLGFTVSAPFGLRDDVFTLVLSLPVIFYSSWIFFDGAYRALKARTLDMMVLVAVAIGTGWLYSVGVTLTGGGDVFYEAASMLATFVLLGHWFEMRARGGANDAIRTLLELAPPKAVVLRDGELVEVPTAEVVVGDLLMIRPGAKVPVDGIVEDGNSEVDESMVTGESLPVAKAEGSEVIGASINTTGTLRVRATRVGSDTALAQIVALVQEAQNSKAPGQRLADRAAFWLVLVALIGGLGTFVVWWAVDGDVQVALLFAITVVVITCPDALGLATPTAIMVGTGLGAKRGVLFKNAGALETSAHVDTVVMDKTGTLTKGEPEVTDVVVDGIGEDELLTLVAAVERESEHPLAAAIVRYAALRDVATVRLEHFRTIPGQGAIAEVSGRHIAVGNRTLMTTEGVDVGALMTRRAELASSGRTAVLVAVDGRGVGVIALADAARETSAEAVRTLHELGVEVVMLSGDNEATARRIAGQLGIDTVIAEVLPGDKADKIAGLQRLGKKVAMVGDGVNDAPALAQADLGIAIGAGTDVAIETADLVLMRSDPLDVPLALRIGRGTLRKMRQNLGWAVGYNTIALPIAAGVFEPVVGLVLRPEIAALSMSGSSLIVAVNALMLKRLHLPSPPEAQPVTRRAPEPIPTRS</sequence>
<dbReference type="Gene3D" id="3.40.1110.10">
    <property type="entry name" value="Calcium-transporting ATPase, cytoplasmic domain N"/>
    <property type="match status" value="1"/>
</dbReference>
<comment type="caution">
    <text evidence="13">The sequence shown here is derived from an EMBL/GenBank/DDBJ whole genome shotgun (WGS) entry which is preliminary data.</text>
</comment>
<dbReference type="EMBL" id="JAAXPC010000029">
    <property type="protein sequence ID" value="NKY05128.1"/>
    <property type="molecule type" value="Genomic_DNA"/>
</dbReference>
<keyword evidence="9 10" id="KW-0472">Membrane</keyword>
<dbReference type="GO" id="GO:0005524">
    <property type="term" value="F:ATP binding"/>
    <property type="evidence" value="ECO:0007669"/>
    <property type="project" value="UniProtKB-UniRule"/>
</dbReference>
<dbReference type="InterPro" id="IPR027256">
    <property type="entry name" value="P-typ_ATPase_IB"/>
</dbReference>
<dbReference type="InterPro" id="IPR006121">
    <property type="entry name" value="HMA_dom"/>
</dbReference>
<reference evidence="13 14" key="1">
    <citation type="submission" date="2020-04" db="EMBL/GenBank/DDBJ databases">
        <title>MicrobeNet Type strains.</title>
        <authorList>
            <person name="Nicholson A.C."/>
        </authorList>
    </citation>
    <scope>NUCLEOTIDE SEQUENCE [LARGE SCALE GENOMIC DNA]</scope>
    <source>
        <strain evidence="13 14">ATCC BAA-14</strain>
    </source>
</reference>
<dbReference type="SFLD" id="SFLDS00003">
    <property type="entry name" value="Haloacid_Dehalogenase"/>
    <property type="match status" value="1"/>
</dbReference>
<dbReference type="Gene3D" id="2.70.150.10">
    <property type="entry name" value="Calcium-transporting ATPase, cytoplasmic transduction domain A"/>
    <property type="match status" value="1"/>
</dbReference>
<keyword evidence="5 10" id="KW-0547">Nucleotide-binding</keyword>
<keyword evidence="3 10" id="KW-0812">Transmembrane</keyword>
<evidence type="ECO:0000256" key="6">
    <source>
        <dbReference type="ARBA" id="ARBA00022840"/>
    </source>
</evidence>
<dbReference type="SFLD" id="SFLDF00027">
    <property type="entry name" value="p-type_atpase"/>
    <property type="match status" value="1"/>
</dbReference>
<keyword evidence="10" id="KW-1003">Cell membrane</keyword>
<feature type="domain" description="HMA" evidence="12">
    <location>
        <begin position="3"/>
        <end position="69"/>
    </location>
</feature>
<dbReference type="SUPFAM" id="SSF55008">
    <property type="entry name" value="HMA, heavy metal-associated domain"/>
    <property type="match status" value="1"/>
</dbReference>
<dbReference type="SUPFAM" id="SSF81665">
    <property type="entry name" value="Calcium ATPase, transmembrane domain M"/>
    <property type="match status" value="1"/>
</dbReference>
<dbReference type="Pfam" id="PF00702">
    <property type="entry name" value="Hydrolase"/>
    <property type="match status" value="1"/>
</dbReference>
<proteinExistence type="inferred from homology"/>
<evidence type="ECO:0000256" key="5">
    <source>
        <dbReference type="ARBA" id="ARBA00022741"/>
    </source>
</evidence>
<feature type="transmembrane region" description="Helical" evidence="10">
    <location>
        <begin position="209"/>
        <end position="231"/>
    </location>
</feature>
<comment type="subcellular location">
    <subcellularLocation>
        <location evidence="1">Cell membrane</location>
        <topology evidence="1">Multi-pass membrane protein</topology>
    </subcellularLocation>
</comment>
<dbReference type="Gene3D" id="3.30.70.100">
    <property type="match status" value="1"/>
</dbReference>
<dbReference type="PROSITE" id="PS00154">
    <property type="entry name" value="ATPASE_E1_E2"/>
    <property type="match status" value="1"/>
</dbReference>
<evidence type="ECO:0000256" key="10">
    <source>
        <dbReference type="RuleBase" id="RU362081"/>
    </source>
</evidence>
<feature type="compositionally biased region" description="Basic and acidic residues" evidence="11">
    <location>
        <begin position="96"/>
        <end position="114"/>
    </location>
</feature>
<dbReference type="InterPro" id="IPR059000">
    <property type="entry name" value="ATPase_P-type_domA"/>
</dbReference>
<gene>
    <name evidence="13" type="ORF">HGA05_26580</name>
</gene>
<comment type="similarity">
    <text evidence="2 10">Belongs to the cation transport ATPase (P-type) (TC 3.A.3) family. Type IB subfamily.</text>
</comment>
<name>A0A846WTT2_9ACTN</name>
<dbReference type="InterPro" id="IPR023214">
    <property type="entry name" value="HAD_sf"/>
</dbReference>
<dbReference type="PANTHER" id="PTHR43520">
    <property type="entry name" value="ATP7, ISOFORM B"/>
    <property type="match status" value="1"/>
</dbReference>
<dbReference type="InterPro" id="IPR023299">
    <property type="entry name" value="ATPase_P-typ_cyto_dom_N"/>
</dbReference>
<dbReference type="SFLD" id="SFLDG00002">
    <property type="entry name" value="C1.7:_P-type_atpase_like"/>
    <property type="match status" value="1"/>
</dbReference>